<dbReference type="SUPFAM" id="SSF51735">
    <property type="entry name" value="NAD(P)-binding Rossmann-fold domains"/>
    <property type="match status" value="1"/>
</dbReference>
<sequence>MEKKRVLITGAGGFIGRHLQEEGLRRSHDVYGSFRNSTEEKALFKETKGFFLEFSERETLTDRLVKLTEETGGFEYVIHCAGVTRPERIEEFYEGNVEFTQFFINELLRTQPAFKKFVFISSLQALGPGDPVTMLPINEETIPKPFTPYGISKYEAEKIIMATPNLDWVIFRPTSVYGPRDTKFIHEILKIVKKGIAVSVGPKGQLVSFVYVKDLVRALWDAVDKDVHHQIYVVSDGNDYEPSKVNEYMAKHLGVKTRTVRLSRNLLLGIANIRLILARIRKKPLHVSPFKIKEITSRNWRVDNTKLKTELGFKPQFDLDSGILDALTEDGALPKKK</sequence>
<dbReference type="InterPro" id="IPR036291">
    <property type="entry name" value="NAD(P)-bd_dom_sf"/>
</dbReference>
<dbReference type="Proteomes" id="UP000808337">
    <property type="component" value="Unassembled WGS sequence"/>
</dbReference>
<dbReference type="PANTHER" id="PTHR43245">
    <property type="entry name" value="BIFUNCTIONAL POLYMYXIN RESISTANCE PROTEIN ARNA"/>
    <property type="match status" value="1"/>
</dbReference>
<dbReference type="AlphaFoldDB" id="A0A9D7SYN9"/>
<dbReference type="Pfam" id="PF01370">
    <property type="entry name" value="Epimerase"/>
    <property type="match status" value="1"/>
</dbReference>
<comment type="caution">
    <text evidence="2">The sequence shown here is derived from an EMBL/GenBank/DDBJ whole genome shotgun (WGS) entry which is preliminary data.</text>
</comment>
<name>A0A9D7SYN9_9BACT</name>
<evidence type="ECO:0000313" key="3">
    <source>
        <dbReference type="Proteomes" id="UP000808337"/>
    </source>
</evidence>
<accession>A0A9D7SYN9</accession>
<evidence type="ECO:0000259" key="1">
    <source>
        <dbReference type="Pfam" id="PF01370"/>
    </source>
</evidence>
<dbReference type="EMBL" id="JADKGY010000029">
    <property type="protein sequence ID" value="MBK9984382.1"/>
    <property type="molecule type" value="Genomic_DNA"/>
</dbReference>
<reference evidence="2 3" key="1">
    <citation type="submission" date="2020-10" db="EMBL/GenBank/DDBJ databases">
        <title>Connecting structure to function with the recovery of over 1000 high-quality activated sludge metagenome-assembled genomes encoding full-length rRNA genes using long-read sequencing.</title>
        <authorList>
            <person name="Singleton C.M."/>
            <person name="Petriglieri F."/>
            <person name="Kristensen J.M."/>
            <person name="Kirkegaard R.H."/>
            <person name="Michaelsen T.Y."/>
            <person name="Andersen M.H."/>
            <person name="Karst S.M."/>
            <person name="Dueholm M.S."/>
            <person name="Nielsen P.H."/>
            <person name="Albertsen M."/>
        </authorList>
    </citation>
    <scope>NUCLEOTIDE SEQUENCE [LARGE SCALE GENOMIC DNA]</scope>
    <source>
        <strain evidence="2">Ribe_18-Q3-R11-54_MAXAC.273</strain>
    </source>
</reference>
<evidence type="ECO:0000313" key="2">
    <source>
        <dbReference type="EMBL" id="MBK9984382.1"/>
    </source>
</evidence>
<dbReference type="PANTHER" id="PTHR43245:SF58">
    <property type="entry name" value="BLL5923 PROTEIN"/>
    <property type="match status" value="1"/>
</dbReference>
<organism evidence="2 3">
    <name type="scientific">Candidatus Opimibacter skivensis</name>
    <dbReference type="NCBI Taxonomy" id="2982028"/>
    <lineage>
        <taxon>Bacteria</taxon>
        <taxon>Pseudomonadati</taxon>
        <taxon>Bacteroidota</taxon>
        <taxon>Saprospiria</taxon>
        <taxon>Saprospirales</taxon>
        <taxon>Saprospiraceae</taxon>
        <taxon>Candidatus Opimibacter</taxon>
    </lineage>
</organism>
<gene>
    <name evidence="2" type="ORF">IPP15_18780</name>
</gene>
<proteinExistence type="predicted"/>
<protein>
    <submittedName>
        <fullName evidence="2">NAD(P)-dependent oxidoreductase</fullName>
    </submittedName>
</protein>
<feature type="domain" description="NAD-dependent epimerase/dehydratase" evidence="1">
    <location>
        <begin position="6"/>
        <end position="234"/>
    </location>
</feature>
<dbReference type="InterPro" id="IPR001509">
    <property type="entry name" value="Epimerase_deHydtase"/>
</dbReference>
<dbReference type="Gene3D" id="3.40.50.720">
    <property type="entry name" value="NAD(P)-binding Rossmann-like Domain"/>
    <property type="match status" value="1"/>
</dbReference>
<dbReference type="InterPro" id="IPR050177">
    <property type="entry name" value="Lipid_A_modif_metabolic_enz"/>
</dbReference>